<organism evidence="1 2">
    <name type="scientific">Mycena metata</name>
    <dbReference type="NCBI Taxonomy" id="1033252"/>
    <lineage>
        <taxon>Eukaryota</taxon>
        <taxon>Fungi</taxon>
        <taxon>Dikarya</taxon>
        <taxon>Basidiomycota</taxon>
        <taxon>Agaricomycotina</taxon>
        <taxon>Agaricomycetes</taxon>
        <taxon>Agaricomycetidae</taxon>
        <taxon>Agaricales</taxon>
        <taxon>Marasmiineae</taxon>
        <taxon>Mycenaceae</taxon>
        <taxon>Mycena</taxon>
    </lineage>
</organism>
<proteinExistence type="predicted"/>
<sequence length="235" mass="26196">MSLTQRQSLQDGDRAIETIAKLQKNRVGDTRVGHSYINLVRPKVGFPTKEFGKFTRNFGDQCTYYFGVAAIVSPNLLCTYPCNPDISQASFFALVQIALVPIIGNPDCDSGTDVPSTGCDSHSRLIRAIINFFSYLALSLDALGAFSALLTVQKLAQVSQNVQKLLDNKKGVEEATLEELESPPPHSDFFRDQKLCSRIHQLSSDADDQRDNMPKDRCQICCHPICWERHVSLSR</sequence>
<dbReference type="EMBL" id="JARKIB010000199">
    <property type="protein sequence ID" value="KAJ7724773.1"/>
    <property type="molecule type" value="Genomic_DNA"/>
</dbReference>
<protein>
    <submittedName>
        <fullName evidence="1">Uncharacterized protein</fullName>
    </submittedName>
</protein>
<comment type="caution">
    <text evidence="1">The sequence shown here is derived from an EMBL/GenBank/DDBJ whole genome shotgun (WGS) entry which is preliminary data.</text>
</comment>
<dbReference type="AlphaFoldDB" id="A0AAD7MMR9"/>
<evidence type="ECO:0000313" key="1">
    <source>
        <dbReference type="EMBL" id="KAJ7724773.1"/>
    </source>
</evidence>
<reference evidence="1" key="1">
    <citation type="submission" date="2023-03" db="EMBL/GenBank/DDBJ databases">
        <title>Massive genome expansion in bonnet fungi (Mycena s.s.) driven by repeated elements and novel gene families across ecological guilds.</title>
        <authorList>
            <consortium name="Lawrence Berkeley National Laboratory"/>
            <person name="Harder C.B."/>
            <person name="Miyauchi S."/>
            <person name="Viragh M."/>
            <person name="Kuo A."/>
            <person name="Thoen E."/>
            <person name="Andreopoulos B."/>
            <person name="Lu D."/>
            <person name="Skrede I."/>
            <person name="Drula E."/>
            <person name="Henrissat B."/>
            <person name="Morin E."/>
            <person name="Kohler A."/>
            <person name="Barry K."/>
            <person name="LaButti K."/>
            <person name="Morin E."/>
            <person name="Salamov A."/>
            <person name="Lipzen A."/>
            <person name="Mereny Z."/>
            <person name="Hegedus B."/>
            <person name="Baldrian P."/>
            <person name="Stursova M."/>
            <person name="Weitz H."/>
            <person name="Taylor A."/>
            <person name="Grigoriev I.V."/>
            <person name="Nagy L.G."/>
            <person name="Martin F."/>
            <person name="Kauserud H."/>
        </authorList>
    </citation>
    <scope>NUCLEOTIDE SEQUENCE</scope>
    <source>
        <strain evidence="1">CBHHK182m</strain>
    </source>
</reference>
<dbReference type="Proteomes" id="UP001215598">
    <property type="component" value="Unassembled WGS sequence"/>
</dbReference>
<keyword evidence="2" id="KW-1185">Reference proteome</keyword>
<accession>A0AAD7MMR9</accession>
<name>A0AAD7MMR9_9AGAR</name>
<gene>
    <name evidence="1" type="ORF">B0H16DRAFT_1736521</name>
</gene>
<evidence type="ECO:0000313" key="2">
    <source>
        <dbReference type="Proteomes" id="UP001215598"/>
    </source>
</evidence>